<name>A0ABT5E897_9BACT</name>
<evidence type="ECO:0000313" key="1">
    <source>
        <dbReference type="EMBL" id="MDC0720991.1"/>
    </source>
</evidence>
<protein>
    <submittedName>
        <fullName evidence="1">Uncharacterized protein</fullName>
    </submittedName>
</protein>
<accession>A0ABT5E897</accession>
<organism evidence="1 2">
    <name type="scientific">Nannocystis bainbridge</name>
    <dbReference type="NCBI Taxonomy" id="2995303"/>
    <lineage>
        <taxon>Bacteria</taxon>
        <taxon>Pseudomonadati</taxon>
        <taxon>Myxococcota</taxon>
        <taxon>Polyangia</taxon>
        <taxon>Nannocystales</taxon>
        <taxon>Nannocystaceae</taxon>
        <taxon>Nannocystis</taxon>
    </lineage>
</organism>
<gene>
    <name evidence="1" type="ORF">POL25_29060</name>
</gene>
<dbReference type="Proteomes" id="UP001221686">
    <property type="component" value="Unassembled WGS sequence"/>
</dbReference>
<sequence>MASATGRDGQASGLGLRLELAQGPGGPRVRLHAGPADLAPGLRLTGLIAEPIGEPQGATAGLRDGRWRALEARLEVTAEALAAAAQSLRGLPIGGWPIEQVGVDLAGEAAVLTLSGPRDDGWPALAQIELTATAEAGEICVRARRVWATGPLAPSGTALWSAVARGLALGREGVVTVAADTLRVRPEWLLRRAFRAAGTSPPRTLGLAVTRVRGEGRGLRVVLADVAHGSGPQGHVREDMPFRTFPEGHAREDMSEGLDDPLAELRAALRAGDRAAALAALSYAPAPTHPGARRLTRALAQVQAELLRFRDRAGAGAAVRAWLAAAPDDPEAWWRVIVAQARAGEAEAVVRGLTTLERMPGPPAARSRRRVARALAEAELLGAGGRARAVLEDMSWGGRARSGVEDMAWSGGPAAQAAAWRALAIARAGDPQVASEQVEAAVDAALAADERCERAWCEPAELQARVAAAGRRCGRDVAEAERAASEIAAAALHRAREGLPGEAIAGGPGRADRRRVRTELQARAARSLEPGAVLALAEMVEETGEPGRARALRQVASFLLPGCAIAGVEIEVGEAGEETPTAASEDVGEPREAIRGSLQALTAATAGIRAARELVPADAEVTAQVLAQVEPTLAWLRARTGSRLQVRVGRGGPEGGVGIRNEREPTIVVYPPIVRQDPRERRFRLALAAELIRGGLAIVLDPAGASLHELLAAMAWLGEPAQVPTLPGAQTIVRLWHKRGVTPERFTAARRGQLAEQLQSWRADAASVARLATHLRGDACVAAARLAQSFDGALLAIGRDARLPAPTDEASAHAIATTAEAPRLLRGAGLFFSGAGEYV</sequence>
<proteinExistence type="predicted"/>
<reference evidence="1 2" key="1">
    <citation type="submission" date="2022-11" db="EMBL/GenBank/DDBJ databases">
        <title>Minimal conservation of predation-associated metabolite biosynthetic gene clusters underscores biosynthetic potential of Myxococcota including descriptions for ten novel species: Archangium lansinium sp. nov., Myxococcus landrumus sp. nov., Nannocystis bai.</title>
        <authorList>
            <person name="Ahearne A."/>
            <person name="Stevens C."/>
            <person name="Dowd S."/>
        </authorList>
    </citation>
    <scope>NUCLEOTIDE SEQUENCE [LARGE SCALE GENOMIC DNA]</scope>
    <source>
        <strain evidence="1 2">BB15-2</strain>
    </source>
</reference>
<keyword evidence="2" id="KW-1185">Reference proteome</keyword>
<dbReference type="EMBL" id="JAQNDL010000003">
    <property type="protein sequence ID" value="MDC0720991.1"/>
    <property type="molecule type" value="Genomic_DNA"/>
</dbReference>
<evidence type="ECO:0000313" key="2">
    <source>
        <dbReference type="Proteomes" id="UP001221686"/>
    </source>
</evidence>
<comment type="caution">
    <text evidence="1">The sequence shown here is derived from an EMBL/GenBank/DDBJ whole genome shotgun (WGS) entry which is preliminary data.</text>
</comment>
<dbReference type="RefSeq" id="WP_272089495.1">
    <property type="nucleotide sequence ID" value="NZ_JAQNDL010000003.1"/>
</dbReference>